<dbReference type="Proteomes" id="UP000001194">
    <property type="component" value="Unassembled WGS sequence"/>
</dbReference>
<accession>B0DCZ5</accession>
<dbReference type="OrthoDB" id="2652955at2759"/>
<dbReference type="KEGG" id="lbc:LACBIDRAFT_327835"/>
<dbReference type="HOGENOM" id="CLU_1768420_0_0_1"/>
<dbReference type="InParanoid" id="B0DCZ5"/>
<keyword evidence="2" id="KW-1185">Reference proteome</keyword>
<name>B0DCZ5_LACBS</name>
<proteinExistence type="predicted"/>
<dbReference type="RefSeq" id="XP_001881916.1">
    <property type="nucleotide sequence ID" value="XM_001881881.1"/>
</dbReference>
<sequence length="147" mass="16528">MCSMIMWIRDRVHVFPLCLPTFFLNFQHLATTGNIPSPPHIYREDIHPLMLSHSSLQDSSPSIENDTGIKDEVDQYKKTKKGILASLRYLNSQDLIFNNVDAYFITANVVKVLDSKSAAKDLPNIALPELSNEDYSLVGDIVSMSIS</sequence>
<reference evidence="1 2" key="1">
    <citation type="journal article" date="2008" name="Nature">
        <title>The genome of Laccaria bicolor provides insights into mycorrhizal symbiosis.</title>
        <authorList>
            <person name="Martin F."/>
            <person name="Aerts A."/>
            <person name="Ahren D."/>
            <person name="Brun A."/>
            <person name="Danchin E.G.J."/>
            <person name="Duchaussoy F."/>
            <person name="Gibon J."/>
            <person name="Kohler A."/>
            <person name="Lindquist E."/>
            <person name="Pereda V."/>
            <person name="Salamov A."/>
            <person name="Shapiro H.J."/>
            <person name="Wuyts J."/>
            <person name="Blaudez D."/>
            <person name="Buee M."/>
            <person name="Brokstein P."/>
            <person name="Canbaeck B."/>
            <person name="Cohen D."/>
            <person name="Courty P.E."/>
            <person name="Coutinho P.M."/>
            <person name="Delaruelle C."/>
            <person name="Detter J.C."/>
            <person name="Deveau A."/>
            <person name="DiFazio S."/>
            <person name="Duplessis S."/>
            <person name="Fraissinet-Tachet L."/>
            <person name="Lucic E."/>
            <person name="Frey-Klett P."/>
            <person name="Fourrey C."/>
            <person name="Feussner I."/>
            <person name="Gay G."/>
            <person name="Grimwood J."/>
            <person name="Hoegger P.J."/>
            <person name="Jain P."/>
            <person name="Kilaru S."/>
            <person name="Labbe J."/>
            <person name="Lin Y.C."/>
            <person name="Legue V."/>
            <person name="Le Tacon F."/>
            <person name="Marmeisse R."/>
            <person name="Melayah D."/>
            <person name="Montanini B."/>
            <person name="Muratet M."/>
            <person name="Nehls U."/>
            <person name="Niculita-Hirzel H."/>
            <person name="Oudot-Le Secq M.P."/>
            <person name="Peter M."/>
            <person name="Quesneville H."/>
            <person name="Rajashekar B."/>
            <person name="Reich M."/>
            <person name="Rouhier N."/>
            <person name="Schmutz J."/>
            <person name="Yin T."/>
            <person name="Chalot M."/>
            <person name="Henrissat B."/>
            <person name="Kuees U."/>
            <person name="Lucas S."/>
            <person name="Van de Peer Y."/>
            <person name="Podila G.K."/>
            <person name="Polle A."/>
            <person name="Pukkila P.J."/>
            <person name="Richardson P.M."/>
            <person name="Rouze P."/>
            <person name="Sanders I.R."/>
            <person name="Stajich J.E."/>
            <person name="Tunlid A."/>
            <person name="Tuskan G."/>
            <person name="Grigoriev I.V."/>
        </authorList>
    </citation>
    <scope>NUCLEOTIDE SEQUENCE [LARGE SCALE GENOMIC DNA]</scope>
    <source>
        <strain evidence="2">S238N-H82 / ATCC MYA-4686</strain>
    </source>
</reference>
<dbReference type="GeneID" id="6077378"/>
<gene>
    <name evidence="1" type="ORF">LACBIDRAFT_327835</name>
</gene>
<evidence type="ECO:0000313" key="1">
    <source>
        <dbReference type="EMBL" id="EDR07524.1"/>
    </source>
</evidence>
<dbReference type="AlphaFoldDB" id="B0DCZ5"/>
<dbReference type="EMBL" id="DS547104">
    <property type="protein sequence ID" value="EDR07524.1"/>
    <property type="molecule type" value="Genomic_DNA"/>
</dbReference>
<evidence type="ECO:0000313" key="2">
    <source>
        <dbReference type="Proteomes" id="UP000001194"/>
    </source>
</evidence>
<protein>
    <submittedName>
        <fullName evidence="1">Predicted protein</fullName>
    </submittedName>
</protein>
<organism evidence="2">
    <name type="scientific">Laccaria bicolor (strain S238N-H82 / ATCC MYA-4686)</name>
    <name type="common">Bicoloured deceiver</name>
    <name type="synonym">Laccaria laccata var. bicolor</name>
    <dbReference type="NCBI Taxonomy" id="486041"/>
    <lineage>
        <taxon>Eukaryota</taxon>
        <taxon>Fungi</taxon>
        <taxon>Dikarya</taxon>
        <taxon>Basidiomycota</taxon>
        <taxon>Agaricomycotina</taxon>
        <taxon>Agaricomycetes</taxon>
        <taxon>Agaricomycetidae</taxon>
        <taxon>Agaricales</taxon>
        <taxon>Agaricineae</taxon>
        <taxon>Hydnangiaceae</taxon>
        <taxon>Laccaria</taxon>
    </lineage>
</organism>